<evidence type="ECO:0000313" key="1">
    <source>
        <dbReference type="EMBL" id="CSA29826.1"/>
    </source>
</evidence>
<gene>
    <name evidence="1" type="ORF">ERS013165_01236</name>
</gene>
<sequence>MHFIGVDQNNAVLRRNMVAAGAVERLCTALNHTHGIPFMAVARKILRFVLRIKQLKAAKFFGNLKFCLFFNFAC</sequence>
<protein>
    <submittedName>
        <fullName evidence="1">Uncharacterized protein</fullName>
    </submittedName>
</protein>
<accession>A0A655PWQ5</accession>
<evidence type="ECO:0000313" key="2">
    <source>
        <dbReference type="Proteomes" id="UP000044806"/>
    </source>
</evidence>
<dbReference type="AlphaFoldDB" id="A0A655PWQ5"/>
<proteinExistence type="predicted"/>
<organism evidence="1 2">
    <name type="scientific">Vibrio cholerae</name>
    <dbReference type="NCBI Taxonomy" id="666"/>
    <lineage>
        <taxon>Bacteria</taxon>
        <taxon>Pseudomonadati</taxon>
        <taxon>Pseudomonadota</taxon>
        <taxon>Gammaproteobacteria</taxon>
        <taxon>Vibrionales</taxon>
        <taxon>Vibrionaceae</taxon>
        <taxon>Vibrio</taxon>
    </lineage>
</organism>
<name>A0A655PWQ5_VIBCL</name>
<dbReference type="Proteomes" id="UP000044806">
    <property type="component" value="Unassembled WGS sequence"/>
</dbReference>
<reference evidence="1 2" key="1">
    <citation type="submission" date="2015-07" db="EMBL/GenBank/DDBJ databases">
        <authorList>
            <consortium name="Pathogen Informatics"/>
        </authorList>
    </citation>
    <scope>NUCLEOTIDE SEQUENCE [LARGE SCALE GENOMIC DNA]</scope>
    <source>
        <strain evidence="1 2">A51</strain>
    </source>
</reference>
<dbReference type="EMBL" id="CWOW01000005">
    <property type="protein sequence ID" value="CSA29826.1"/>
    <property type="molecule type" value="Genomic_DNA"/>
</dbReference>